<dbReference type="RefSeq" id="WP_125577775.1">
    <property type="nucleotide sequence ID" value="NZ_JBHTOF010000101.1"/>
</dbReference>
<comment type="caution">
    <text evidence="3">The sequence shown here is derived from an EMBL/GenBank/DDBJ whole genome shotgun (WGS) entry which is preliminary data.</text>
</comment>
<feature type="transmembrane region" description="Helical" evidence="1">
    <location>
        <begin position="6"/>
        <end position="29"/>
    </location>
</feature>
<accession>A0ABW4DSW1</accession>
<dbReference type="Proteomes" id="UP001597244">
    <property type="component" value="Unassembled WGS sequence"/>
</dbReference>
<dbReference type="SUPFAM" id="SSF52821">
    <property type="entry name" value="Rhodanese/Cell cycle control phosphatase"/>
    <property type="match status" value="1"/>
</dbReference>
<keyword evidence="1" id="KW-1133">Transmembrane helix</keyword>
<evidence type="ECO:0000313" key="4">
    <source>
        <dbReference type="Proteomes" id="UP001597244"/>
    </source>
</evidence>
<organism evidence="3 4">
    <name type="scientific">Lapidilactobacillus mulanensis</name>
    <dbReference type="NCBI Taxonomy" id="2485999"/>
    <lineage>
        <taxon>Bacteria</taxon>
        <taxon>Bacillati</taxon>
        <taxon>Bacillota</taxon>
        <taxon>Bacilli</taxon>
        <taxon>Lactobacillales</taxon>
        <taxon>Lactobacillaceae</taxon>
        <taxon>Lapidilactobacillus</taxon>
    </lineage>
</organism>
<evidence type="ECO:0000256" key="1">
    <source>
        <dbReference type="SAM" id="Phobius"/>
    </source>
</evidence>
<feature type="domain" description="Rhodanese" evidence="2">
    <location>
        <begin position="49"/>
        <end position="137"/>
    </location>
</feature>
<dbReference type="EMBL" id="JBHTOF010000101">
    <property type="protein sequence ID" value="MFD1466320.1"/>
    <property type="molecule type" value="Genomic_DNA"/>
</dbReference>
<protein>
    <submittedName>
        <fullName evidence="3">Rhodanese-like domain-containing protein</fullName>
    </submittedName>
</protein>
<dbReference type="PROSITE" id="PS50206">
    <property type="entry name" value="RHODANESE_3"/>
    <property type="match status" value="1"/>
</dbReference>
<keyword evidence="1" id="KW-0812">Transmembrane</keyword>
<keyword evidence="4" id="KW-1185">Reference proteome</keyword>
<proteinExistence type="predicted"/>
<keyword evidence="1" id="KW-0472">Membrane</keyword>
<name>A0ABW4DSW1_9LACO</name>
<dbReference type="SMART" id="SM00450">
    <property type="entry name" value="RHOD"/>
    <property type="match status" value="1"/>
</dbReference>
<sequence>MVLLEVTNWTIINIILILVLLYMFGNWAIVKLRGRRAGGALDSAEFEKTMRKAQLIDLRDKKEFKAGHILGARNMPSVSVKTWETELRKDMPVYMYETGENISIRIALRLKKAGYTDVKWLKGGYGKWEGKVKKDDKKYDD</sequence>
<dbReference type="PANTHER" id="PTHR43031:SF18">
    <property type="entry name" value="RHODANESE-RELATED SULFURTRANSFERASES"/>
    <property type="match status" value="1"/>
</dbReference>
<evidence type="ECO:0000259" key="2">
    <source>
        <dbReference type="PROSITE" id="PS50206"/>
    </source>
</evidence>
<reference evidence="4" key="1">
    <citation type="journal article" date="2019" name="Int. J. Syst. Evol. Microbiol.">
        <title>The Global Catalogue of Microorganisms (GCM) 10K type strain sequencing project: providing services to taxonomists for standard genome sequencing and annotation.</title>
        <authorList>
            <consortium name="The Broad Institute Genomics Platform"/>
            <consortium name="The Broad Institute Genome Sequencing Center for Infectious Disease"/>
            <person name="Wu L."/>
            <person name="Ma J."/>
        </authorList>
    </citation>
    <scope>NUCLEOTIDE SEQUENCE [LARGE SCALE GENOMIC DNA]</scope>
    <source>
        <strain evidence="4">CCM 8951</strain>
    </source>
</reference>
<dbReference type="CDD" id="cd00158">
    <property type="entry name" value="RHOD"/>
    <property type="match status" value="1"/>
</dbReference>
<dbReference type="Gene3D" id="3.40.250.10">
    <property type="entry name" value="Rhodanese-like domain"/>
    <property type="match status" value="1"/>
</dbReference>
<evidence type="ECO:0000313" key="3">
    <source>
        <dbReference type="EMBL" id="MFD1466320.1"/>
    </source>
</evidence>
<dbReference type="PANTHER" id="PTHR43031">
    <property type="entry name" value="FAD-DEPENDENT OXIDOREDUCTASE"/>
    <property type="match status" value="1"/>
</dbReference>
<dbReference type="InterPro" id="IPR001763">
    <property type="entry name" value="Rhodanese-like_dom"/>
</dbReference>
<dbReference type="InterPro" id="IPR050229">
    <property type="entry name" value="GlpE_sulfurtransferase"/>
</dbReference>
<dbReference type="Pfam" id="PF00581">
    <property type="entry name" value="Rhodanese"/>
    <property type="match status" value="1"/>
</dbReference>
<gene>
    <name evidence="3" type="ORF">ACFQ4L_09640</name>
</gene>
<dbReference type="InterPro" id="IPR036873">
    <property type="entry name" value="Rhodanese-like_dom_sf"/>
</dbReference>